<reference evidence="1 2" key="1">
    <citation type="submission" date="2017-06" db="EMBL/GenBank/DDBJ databases">
        <authorList>
            <person name="Kim H.J."/>
            <person name="Triplett B.A."/>
        </authorList>
    </citation>
    <scope>NUCLEOTIDE SEQUENCE [LARGE SCALE GENOMIC DNA]</scope>
</reference>
<evidence type="ECO:0000313" key="2">
    <source>
        <dbReference type="Proteomes" id="UP000223025"/>
    </source>
</evidence>
<dbReference type="KEGG" id="vg:40088707"/>
<sequence length="41" mass="4923">MSSTEIKYFIDDKVDFYENAITKNFKNYNSIIETLKLSRNQ</sequence>
<organism evidence="1 2">
    <name type="scientific">Agrobacterium phage Atu_ph07</name>
    <dbReference type="NCBI Taxonomy" id="2024264"/>
    <lineage>
        <taxon>Viruses</taxon>
        <taxon>Duplodnaviria</taxon>
        <taxon>Heunggongvirae</taxon>
        <taxon>Uroviricota</taxon>
        <taxon>Caudoviricetes</taxon>
        <taxon>Polybotosvirus</taxon>
        <taxon>Polybotosvirus Atuph07</taxon>
    </lineage>
</organism>
<dbReference type="GeneID" id="40088707"/>
<proteinExistence type="predicted"/>
<accession>A0A2L0V0Y7</accession>
<evidence type="ECO:0000313" key="1">
    <source>
        <dbReference type="EMBL" id="AUZ95443.1"/>
    </source>
</evidence>
<name>A0A2L0V0Y7_9CAUD</name>
<protein>
    <submittedName>
        <fullName evidence="1">Uncharacterized protein</fullName>
    </submittedName>
</protein>
<dbReference type="EMBL" id="MF403008">
    <property type="protein sequence ID" value="AUZ95443.1"/>
    <property type="molecule type" value="Genomic_DNA"/>
</dbReference>
<dbReference type="Proteomes" id="UP000223025">
    <property type="component" value="Segment"/>
</dbReference>
<keyword evidence="2" id="KW-1185">Reference proteome</keyword>
<dbReference type="RefSeq" id="YP_009612369.1">
    <property type="nucleotide sequence ID" value="NC_042013.1"/>
</dbReference>